<feature type="domain" description="ABC3 transporter permease C-terminal" evidence="8">
    <location>
        <begin position="290"/>
        <end position="404"/>
    </location>
</feature>
<evidence type="ECO:0000256" key="4">
    <source>
        <dbReference type="ARBA" id="ARBA00022989"/>
    </source>
</evidence>
<keyword evidence="5 7" id="KW-0472">Membrane</keyword>
<evidence type="ECO:0000256" key="1">
    <source>
        <dbReference type="ARBA" id="ARBA00004651"/>
    </source>
</evidence>
<organism evidence="9 10">
    <name type="scientific">Heminiphilus faecis</name>
    <dbReference type="NCBI Taxonomy" id="2601703"/>
    <lineage>
        <taxon>Bacteria</taxon>
        <taxon>Pseudomonadati</taxon>
        <taxon>Bacteroidota</taxon>
        <taxon>Bacteroidia</taxon>
        <taxon>Bacteroidales</taxon>
        <taxon>Muribaculaceae</taxon>
        <taxon>Heminiphilus</taxon>
    </lineage>
</organism>
<comment type="similarity">
    <text evidence="6">Belongs to the ABC-4 integral membrane protein family.</text>
</comment>
<feature type="transmembrane region" description="Helical" evidence="7">
    <location>
        <begin position="20"/>
        <end position="39"/>
    </location>
</feature>
<evidence type="ECO:0000256" key="2">
    <source>
        <dbReference type="ARBA" id="ARBA00022475"/>
    </source>
</evidence>
<proteinExistence type="inferred from homology"/>
<protein>
    <submittedName>
        <fullName evidence="9">FtsX-like permease family protein</fullName>
    </submittedName>
</protein>
<dbReference type="InterPro" id="IPR050250">
    <property type="entry name" value="Macrolide_Exporter_MacB"/>
</dbReference>
<evidence type="ECO:0000256" key="7">
    <source>
        <dbReference type="SAM" id="Phobius"/>
    </source>
</evidence>
<dbReference type="Proteomes" id="UP001565200">
    <property type="component" value="Unassembled WGS sequence"/>
</dbReference>
<dbReference type="Pfam" id="PF02687">
    <property type="entry name" value="FtsX"/>
    <property type="match status" value="1"/>
</dbReference>
<sequence length="411" mass="47711">MERKLLKQIKNEWRSNLWLALELLVVSVVLWYVVDYFYVKINSYTCPRGFNIEHCYRIGVKSLSENSADYIPNQTMEERMADRQELFDRIKRRPEVEYVAVSTNSYPYNGSNSGRWFSYDTIMCKGYCVYRNVTPDFVNVFRYEGTRGETSEQLAEILRRGEVLLSDNVFMYDDIRVTDIVGEGLYLNRDTTMTYRIGAAINEVKYNDFGGWGHDFSMVGSIENPLNGNEWCVRVYDDKDRDFIENFMADADRQYRVGNLYVTNVRSFDDIRRNYQVYITNEMRNNCVGMGFLLLNIFLGLFGTFWFRAQQRVSEIAIRKVSGATRGDVFRRLIGEGLLLLTVITPLALVADFNIAKLEMTSWFDGYFTVMRFVICTAVTYVIMALMISLGIAIPAFRAMKMPPAVALHDE</sequence>
<evidence type="ECO:0000256" key="5">
    <source>
        <dbReference type="ARBA" id="ARBA00023136"/>
    </source>
</evidence>
<reference evidence="9 10" key="1">
    <citation type="submission" date="2024-03" db="EMBL/GenBank/DDBJ databases">
        <title>Mouse gut bacterial collection (mGBC) of GemPharmatech.</title>
        <authorList>
            <person name="He Y."/>
            <person name="Dong L."/>
            <person name="Wu D."/>
            <person name="Gao X."/>
            <person name="Lin Z."/>
        </authorList>
    </citation>
    <scope>NUCLEOTIDE SEQUENCE [LARGE SCALE GENOMIC DNA]</scope>
    <source>
        <strain evidence="9 10">54-13</strain>
    </source>
</reference>
<keyword evidence="10" id="KW-1185">Reference proteome</keyword>
<dbReference type="RefSeq" id="WP_121699853.1">
    <property type="nucleotide sequence ID" value="NZ_JBCLPP010000018.1"/>
</dbReference>
<evidence type="ECO:0000256" key="6">
    <source>
        <dbReference type="ARBA" id="ARBA00038076"/>
    </source>
</evidence>
<evidence type="ECO:0000313" key="9">
    <source>
        <dbReference type="EMBL" id="MEY8245519.1"/>
    </source>
</evidence>
<accession>A0ABV4CVW0</accession>
<comment type="caution">
    <text evidence="9">The sequence shown here is derived from an EMBL/GenBank/DDBJ whole genome shotgun (WGS) entry which is preliminary data.</text>
</comment>
<keyword evidence="4 7" id="KW-1133">Transmembrane helix</keyword>
<feature type="transmembrane region" description="Helical" evidence="7">
    <location>
        <begin position="370"/>
        <end position="394"/>
    </location>
</feature>
<dbReference type="PANTHER" id="PTHR30572">
    <property type="entry name" value="MEMBRANE COMPONENT OF TRANSPORTER-RELATED"/>
    <property type="match status" value="1"/>
</dbReference>
<dbReference type="PANTHER" id="PTHR30572:SF4">
    <property type="entry name" value="ABC TRANSPORTER PERMEASE YTRF"/>
    <property type="match status" value="1"/>
</dbReference>
<feature type="transmembrane region" description="Helical" evidence="7">
    <location>
        <begin position="288"/>
        <end position="308"/>
    </location>
</feature>
<evidence type="ECO:0000259" key="8">
    <source>
        <dbReference type="Pfam" id="PF02687"/>
    </source>
</evidence>
<comment type="subcellular location">
    <subcellularLocation>
        <location evidence="1">Cell membrane</location>
        <topology evidence="1">Multi-pass membrane protein</topology>
    </subcellularLocation>
</comment>
<name>A0ABV4CVW0_9BACT</name>
<keyword evidence="3 7" id="KW-0812">Transmembrane</keyword>
<evidence type="ECO:0000313" key="10">
    <source>
        <dbReference type="Proteomes" id="UP001565200"/>
    </source>
</evidence>
<gene>
    <name evidence="9" type="ORF">AAK873_07795</name>
</gene>
<feature type="transmembrane region" description="Helical" evidence="7">
    <location>
        <begin position="329"/>
        <end position="350"/>
    </location>
</feature>
<dbReference type="InterPro" id="IPR003838">
    <property type="entry name" value="ABC3_permease_C"/>
</dbReference>
<keyword evidence="2" id="KW-1003">Cell membrane</keyword>
<evidence type="ECO:0000256" key="3">
    <source>
        <dbReference type="ARBA" id="ARBA00022692"/>
    </source>
</evidence>
<dbReference type="EMBL" id="JBCLPP010000018">
    <property type="protein sequence ID" value="MEY8245519.1"/>
    <property type="molecule type" value="Genomic_DNA"/>
</dbReference>